<organism evidence="1">
    <name type="scientific">Schizaphis graminum</name>
    <name type="common">Green bug aphid</name>
    <dbReference type="NCBI Taxonomy" id="13262"/>
    <lineage>
        <taxon>Eukaryota</taxon>
        <taxon>Metazoa</taxon>
        <taxon>Ecdysozoa</taxon>
        <taxon>Arthropoda</taxon>
        <taxon>Hexapoda</taxon>
        <taxon>Insecta</taxon>
        <taxon>Pterygota</taxon>
        <taxon>Neoptera</taxon>
        <taxon>Paraneoptera</taxon>
        <taxon>Hemiptera</taxon>
        <taxon>Sternorrhyncha</taxon>
        <taxon>Aphidomorpha</taxon>
        <taxon>Aphidoidea</taxon>
        <taxon>Aphididae</taxon>
        <taxon>Aphidini</taxon>
        <taxon>Schizaphis</taxon>
    </lineage>
</organism>
<dbReference type="EMBL" id="GGMR01005980">
    <property type="protein sequence ID" value="MBY18599.1"/>
    <property type="molecule type" value="Transcribed_RNA"/>
</dbReference>
<reference evidence="1" key="1">
    <citation type="submission" date="2018-04" db="EMBL/GenBank/DDBJ databases">
        <title>Transcriptome of Schizaphis graminum biotype I.</title>
        <authorList>
            <person name="Scully E.D."/>
            <person name="Geib S.M."/>
            <person name="Palmer N.A."/>
            <person name="Koch K."/>
            <person name="Bradshaw J."/>
            <person name="Heng-Moss T."/>
            <person name="Sarath G."/>
        </authorList>
    </citation>
    <scope>NUCLEOTIDE SEQUENCE</scope>
</reference>
<protein>
    <submittedName>
        <fullName evidence="1">Uncharacterized protein</fullName>
    </submittedName>
</protein>
<dbReference type="AlphaFoldDB" id="A0A2S2NN27"/>
<accession>A0A2S2NN27</accession>
<evidence type="ECO:0000313" key="1">
    <source>
        <dbReference type="EMBL" id="MBY18599.1"/>
    </source>
</evidence>
<sequence length="115" mass="13292">MKRRNIKGPSLVPSIDLETINLNLSILLLNCSLSTSYFVRLIFSFIIGFDEWKENEEISMLTRYVRHKRSRVNQNKTITTIYYCHRSGVIRTKNTGKRTLKLVGSCKIGKIGKIL</sequence>
<gene>
    <name evidence="1" type="ORF">g.167656</name>
</gene>
<name>A0A2S2NN27_SCHGA</name>
<proteinExistence type="predicted"/>